<keyword evidence="1" id="KW-0812">Transmembrane</keyword>
<evidence type="ECO:0000313" key="3">
    <source>
        <dbReference type="Proteomes" id="UP001209878"/>
    </source>
</evidence>
<organism evidence="2 3">
    <name type="scientific">Ridgeia piscesae</name>
    <name type="common">Tubeworm</name>
    <dbReference type="NCBI Taxonomy" id="27915"/>
    <lineage>
        <taxon>Eukaryota</taxon>
        <taxon>Metazoa</taxon>
        <taxon>Spiralia</taxon>
        <taxon>Lophotrochozoa</taxon>
        <taxon>Annelida</taxon>
        <taxon>Polychaeta</taxon>
        <taxon>Sedentaria</taxon>
        <taxon>Canalipalpata</taxon>
        <taxon>Sabellida</taxon>
        <taxon>Siboglinidae</taxon>
        <taxon>Ridgeia</taxon>
    </lineage>
</organism>
<dbReference type="AlphaFoldDB" id="A0AAD9P035"/>
<name>A0AAD9P035_RIDPI</name>
<keyword evidence="1" id="KW-1133">Transmembrane helix</keyword>
<feature type="transmembrane region" description="Helical" evidence="1">
    <location>
        <begin position="62"/>
        <end position="84"/>
    </location>
</feature>
<accession>A0AAD9P035</accession>
<feature type="transmembrane region" description="Helical" evidence="1">
    <location>
        <begin position="20"/>
        <end position="41"/>
    </location>
</feature>
<dbReference type="Proteomes" id="UP001209878">
    <property type="component" value="Unassembled WGS sequence"/>
</dbReference>
<gene>
    <name evidence="2" type="ORF">NP493_229g02009</name>
</gene>
<keyword evidence="3" id="KW-1185">Reference proteome</keyword>
<evidence type="ECO:0008006" key="4">
    <source>
        <dbReference type="Google" id="ProtNLM"/>
    </source>
</evidence>
<feature type="transmembrane region" description="Helical" evidence="1">
    <location>
        <begin position="278"/>
        <end position="299"/>
    </location>
</feature>
<evidence type="ECO:0000256" key="1">
    <source>
        <dbReference type="SAM" id="Phobius"/>
    </source>
</evidence>
<feature type="transmembrane region" description="Helical" evidence="1">
    <location>
        <begin position="247"/>
        <end position="272"/>
    </location>
</feature>
<protein>
    <recommendedName>
        <fullName evidence="4">G-protein coupled receptors family 1 profile domain-containing protein</fullName>
    </recommendedName>
</protein>
<proteinExistence type="predicted"/>
<feature type="transmembrane region" description="Helical" evidence="1">
    <location>
        <begin position="104"/>
        <end position="127"/>
    </location>
</feature>
<feature type="transmembrane region" description="Helical" evidence="1">
    <location>
        <begin position="148"/>
        <end position="166"/>
    </location>
</feature>
<feature type="transmembrane region" description="Helical" evidence="1">
    <location>
        <begin position="186"/>
        <end position="208"/>
    </location>
</feature>
<reference evidence="2" key="1">
    <citation type="journal article" date="2023" name="Mol. Biol. Evol.">
        <title>Third-Generation Sequencing Reveals the Adaptive Role of the Epigenome in Three Deep-Sea Polychaetes.</title>
        <authorList>
            <person name="Perez M."/>
            <person name="Aroh O."/>
            <person name="Sun Y."/>
            <person name="Lan Y."/>
            <person name="Juniper S.K."/>
            <person name="Young C.R."/>
            <person name="Angers B."/>
            <person name="Qian P.Y."/>
        </authorList>
    </citation>
    <scope>NUCLEOTIDE SEQUENCE</scope>
    <source>
        <strain evidence="2">R07B-5</strain>
    </source>
</reference>
<comment type="caution">
    <text evidence="2">The sequence shown here is derived from an EMBL/GenBank/DDBJ whole genome shotgun (WGS) entry which is preliminary data.</text>
</comment>
<keyword evidence="1" id="KW-0472">Membrane</keyword>
<sequence>MAAMSVETRDRLLSRILTSFLLTTVLLLVGGLANVHLVWLTTRRRFPTRWETFRQIVRYASIVDLSLCAVLASVVLWPYVTILAGSDVAVTPTCTWYDRECLRFSGAMVVGCGIVAAARQTVTLLTFPEEEALLCRNRMRTARLMRDVTVVGVVVFVGSELCEHIVPEFRFSVCYVVGPMTCRAAFLLLVPVVASVAIGGVVLARAVAEQPRADQSSHAAKLAAELLPPEGDERAPEEVSDTRWNRVVVVIHVAVVTWFTMALAMAAAGVLTEPVTATMLYLLSSCTSLTSAWSLYAVLRYWS</sequence>
<evidence type="ECO:0000313" key="2">
    <source>
        <dbReference type="EMBL" id="KAK2185637.1"/>
    </source>
</evidence>
<dbReference type="EMBL" id="JAODUO010000228">
    <property type="protein sequence ID" value="KAK2185637.1"/>
    <property type="molecule type" value="Genomic_DNA"/>
</dbReference>